<dbReference type="VEuPathDB" id="FungiDB:MELLADRAFT_63837"/>
<accession>F4RPB6</accession>
<sequence length="175" mass="20387">MVPKFKKFVYIVLFCSSILTSLVFSTFVEASNIRKISLKHQGSMAPLSNLNSKTFTLRQIARDGDDPVPIDQKYAAFRRGMYGYSQKLTQVEFVENIGTRAMSVKVRGQFTNDLVKDRKKEISRLHQAVFLVHFFRDRWFVKEVHMIHGPPNMLPVAANYFEYLELTTTDKYRHN</sequence>
<dbReference type="AlphaFoldDB" id="F4RPB6"/>
<reference evidence="2" key="1">
    <citation type="journal article" date="2011" name="Proc. Natl. Acad. Sci. U.S.A.">
        <title>Obligate biotrophy features unraveled by the genomic analysis of rust fungi.</title>
        <authorList>
            <person name="Duplessis S."/>
            <person name="Cuomo C.A."/>
            <person name="Lin Y.-C."/>
            <person name="Aerts A."/>
            <person name="Tisserant E."/>
            <person name="Veneault-Fourrey C."/>
            <person name="Joly D.L."/>
            <person name="Hacquard S."/>
            <person name="Amselem J."/>
            <person name="Cantarel B.L."/>
            <person name="Chiu R."/>
            <person name="Coutinho P.M."/>
            <person name="Feau N."/>
            <person name="Field M."/>
            <person name="Frey P."/>
            <person name="Gelhaye E."/>
            <person name="Goldberg J."/>
            <person name="Grabherr M.G."/>
            <person name="Kodira C.D."/>
            <person name="Kohler A."/>
            <person name="Kuees U."/>
            <person name="Lindquist E.A."/>
            <person name="Lucas S.M."/>
            <person name="Mago R."/>
            <person name="Mauceli E."/>
            <person name="Morin E."/>
            <person name="Murat C."/>
            <person name="Pangilinan J.L."/>
            <person name="Park R."/>
            <person name="Pearson M."/>
            <person name="Quesneville H."/>
            <person name="Rouhier N."/>
            <person name="Sakthikumar S."/>
            <person name="Salamov A.A."/>
            <person name="Schmutz J."/>
            <person name="Selles B."/>
            <person name="Shapiro H."/>
            <person name="Tanguay P."/>
            <person name="Tuskan G.A."/>
            <person name="Henrissat B."/>
            <person name="Van de Peer Y."/>
            <person name="Rouze P."/>
            <person name="Ellis J.G."/>
            <person name="Dodds P.N."/>
            <person name="Schein J.E."/>
            <person name="Zhong S."/>
            <person name="Hamelin R.C."/>
            <person name="Grigoriev I.V."/>
            <person name="Szabo L.J."/>
            <person name="Martin F."/>
        </authorList>
    </citation>
    <scope>NUCLEOTIDE SEQUENCE [LARGE SCALE GENOMIC DNA]</scope>
    <source>
        <strain evidence="2">98AG31 / pathotype 3-4-7</strain>
    </source>
</reference>
<dbReference type="EMBL" id="GL883111">
    <property type="protein sequence ID" value="EGG05877.1"/>
    <property type="molecule type" value="Genomic_DNA"/>
</dbReference>
<name>F4RPB6_MELLP</name>
<protein>
    <submittedName>
        <fullName evidence="1">Secreted protein</fullName>
    </submittedName>
</protein>
<organism evidence="2">
    <name type="scientific">Melampsora larici-populina (strain 98AG31 / pathotype 3-4-7)</name>
    <name type="common">Poplar leaf rust fungus</name>
    <dbReference type="NCBI Taxonomy" id="747676"/>
    <lineage>
        <taxon>Eukaryota</taxon>
        <taxon>Fungi</taxon>
        <taxon>Dikarya</taxon>
        <taxon>Basidiomycota</taxon>
        <taxon>Pucciniomycotina</taxon>
        <taxon>Pucciniomycetes</taxon>
        <taxon>Pucciniales</taxon>
        <taxon>Melampsoraceae</taxon>
        <taxon>Melampsora</taxon>
    </lineage>
</organism>
<gene>
    <name evidence="1" type="ORF">MELLADRAFT_63837</name>
</gene>
<evidence type="ECO:0000313" key="1">
    <source>
        <dbReference type="EMBL" id="EGG05877.1"/>
    </source>
</evidence>
<dbReference type="GeneID" id="18930154"/>
<dbReference type="HOGENOM" id="CLU_1532933_0_0_1"/>
<evidence type="ECO:0000313" key="2">
    <source>
        <dbReference type="Proteomes" id="UP000001072"/>
    </source>
</evidence>
<dbReference type="RefSeq" id="XP_007410933.1">
    <property type="nucleotide sequence ID" value="XM_007410871.1"/>
</dbReference>
<proteinExistence type="predicted"/>
<dbReference type="Proteomes" id="UP000001072">
    <property type="component" value="Unassembled WGS sequence"/>
</dbReference>
<keyword evidence="2" id="KW-1185">Reference proteome</keyword>
<dbReference type="KEGG" id="mlr:MELLADRAFT_63837"/>
<dbReference type="InParanoid" id="F4RPB6"/>